<dbReference type="Gene3D" id="3.30.2310.20">
    <property type="entry name" value="RelE-like"/>
    <property type="match status" value="1"/>
</dbReference>
<reference evidence="1 2" key="1">
    <citation type="submission" date="2020-05" db="EMBL/GenBank/DDBJ databases">
        <title>Genomic Encyclopedia of Type Strains, Phase IV (KMG-V): Genome sequencing to study the core and pangenomes of soil and plant-associated prokaryotes.</title>
        <authorList>
            <person name="Whitman W."/>
        </authorList>
    </citation>
    <scope>NUCLEOTIDE SEQUENCE [LARGE SCALE GENOMIC DNA]</scope>
    <source>
        <strain evidence="1 2">9A</strain>
    </source>
</reference>
<name>A0ABX2FMH4_9BACT</name>
<dbReference type="Pfam" id="PF05973">
    <property type="entry name" value="Gp49"/>
    <property type="match status" value="1"/>
</dbReference>
<dbReference type="EMBL" id="JABSNP010000002">
    <property type="protein sequence ID" value="NRT17751.1"/>
    <property type="molecule type" value="Genomic_DNA"/>
</dbReference>
<dbReference type="InterPro" id="IPR009241">
    <property type="entry name" value="HigB-like"/>
</dbReference>
<accession>A0ABX2FMH4</accession>
<dbReference type="SUPFAM" id="SSF143011">
    <property type="entry name" value="RelE-like"/>
    <property type="match status" value="1"/>
</dbReference>
<organism evidence="1 2">
    <name type="scientific">Hymenobacter caeli</name>
    <dbReference type="NCBI Taxonomy" id="2735894"/>
    <lineage>
        <taxon>Bacteria</taxon>
        <taxon>Pseudomonadati</taxon>
        <taxon>Bacteroidota</taxon>
        <taxon>Cytophagia</taxon>
        <taxon>Cytophagales</taxon>
        <taxon>Hymenobacteraceae</taxon>
        <taxon>Hymenobacter</taxon>
    </lineage>
</organism>
<protein>
    <submittedName>
        <fullName evidence="1">Phage-related protein</fullName>
    </submittedName>
</protein>
<evidence type="ECO:0000313" key="1">
    <source>
        <dbReference type="EMBL" id="NRT17751.1"/>
    </source>
</evidence>
<sequence>MVRQIEFFGSHFQEFYLKQPVNVRTKIQYVFNLVRTEPRVPEKFFKHLTGTDGLYEIRVEVSNSIYRIFCFFDAGSLVVVANAFQKKTPQTPRTELERALRLKAEYFQQKSRSHP</sequence>
<proteinExistence type="predicted"/>
<dbReference type="InterPro" id="IPR035093">
    <property type="entry name" value="RelE/ParE_toxin_dom_sf"/>
</dbReference>
<evidence type="ECO:0000313" key="2">
    <source>
        <dbReference type="Proteomes" id="UP000779507"/>
    </source>
</evidence>
<keyword evidence="2" id="KW-1185">Reference proteome</keyword>
<dbReference type="Proteomes" id="UP000779507">
    <property type="component" value="Unassembled WGS sequence"/>
</dbReference>
<comment type="caution">
    <text evidence="1">The sequence shown here is derived from an EMBL/GenBank/DDBJ whole genome shotgun (WGS) entry which is preliminary data.</text>
</comment>
<gene>
    <name evidence="1" type="ORF">HNP98_000558</name>
</gene>